<dbReference type="AlphaFoldDB" id="A0A0G0NG43"/>
<dbReference type="Proteomes" id="UP000034246">
    <property type="component" value="Unassembled WGS sequence"/>
</dbReference>
<evidence type="ECO:0000256" key="2">
    <source>
        <dbReference type="ARBA" id="ARBA00009320"/>
    </source>
</evidence>
<dbReference type="PATRIC" id="fig|1618550.3.peg.275"/>
<feature type="region of interest" description="Disordered" evidence="4">
    <location>
        <begin position="1"/>
        <end position="26"/>
    </location>
</feature>
<dbReference type="GO" id="GO:0008652">
    <property type="term" value="P:amino acid biosynthetic process"/>
    <property type="evidence" value="ECO:0007669"/>
    <property type="project" value="UniProtKB-ARBA"/>
</dbReference>
<dbReference type="Pfam" id="PF01063">
    <property type="entry name" value="Aminotran_4"/>
    <property type="match status" value="1"/>
</dbReference>
<dbReference type="STRING" id="1618550.UT39_C0003G0045"/>
<evidence type="ECO:0000256" key="1">
    <source>
        <dbReference type="ARBA" id="ARBA00001933"/>
    </source>
</evidence>
<keyword evidence="5" id="KW-0456">Lyase</keyword>
<comment type="cofactor">
    <cofactor evidence="1">
        <name>pyridoxal 5'-phosphate</name>
        <dbReference type="ChEBI" id="CHEBI:597326"/>
    </cofactor>
</comment>
<evidence type="ECO:0000256" key="3">
    <source>
        <dbReference type="ARBA" id="ARBA00022898"/>
    </source>
</evidence>
<dbReference type="FunFam" id="3.20.10.10:FF:000002">
    <property type="entry name" value="D-alanine aminotransferase"/>
    <property type="match status" value="1"/>
</dbReference>
<dbReference type="PANTHER" id="PTHR42743:SF11">
    <property type="entry name" value="AMINODEOXYCHORISMATE LYASE"/>
    <property type="match status" value="1"/>
</dbReference>
<dbReference type="Gene3D" id="3.30.470.10">
    <property type="match status" value="1"/>
</dbReference>
<evidence type="ECO:0000313" key="6">
    <source>
        <dbReference type="Proteomes" id="UP000034246"/>
    </source>
</evidence>
<dbReference type="GO" id="GO:0046394">
    <property type="term" value="P:carboxylic acid biosynthetic process"/>
    <property type="evidence" value="ECO:0007669"/>
    <property type="project" value="UniProtKB-ARBA"/>
</dbReference>
<reference evidence="5 6" key="1">
    <citation type="journal article" date="2015" name="Nature">
        <title>rRNA introns, odd ribosomes, and small enigmatic genomes across a large radiation of phyla.</title>
        <authorList>
            <person name="Brown C.T."/>
            <person name="Hug L.A."/>
            <person name="Thomas B.C."/>
            <person name="Sharon I."/>
            <person name="Castelle C.J."/>
            <person name="Singh A."/>
            <person name="Wilkins M.J."/>
            <person name="Williams K.H."/>
            <person name="Banfield J.F."/>
        </authorList>
    </citation>
    <scope>NUCLEOTIDE SEQUENCE [LARGE SCALE GENOMIC DNA]</scope>
</reference>
<comment type="similarity">
    <text evidence="2">Belongs to the class-IV pyridoxal-phosphate-dependent aminotransferase family.</text>
</comment>
<organism evidence="5 6">
    <name type="scientific">Candidatus Woesebacteria bacterium GW2011_GWA1_39_21</name>
    <dbReference type="NCBI Taxonomy" id="1618550"/>
    <lineage>
        <taxon>Bacteria</taxon>
        <taxon>Candidatus Woeseibacteriota</taxon>
    </lineage>
</organism>
<dbReference type="Gene3D" id="3.20.10.10">
    <property type="entry name" value="D-amino Acid Aminotransferase, subunit A, domain 2"/>
    <property type="match status" value="1"/>
</dbReference>
<dbReference type="InterPro" id="IPR043131">
    <property type="entry name" value="BCAT-like_N"/>
</dbReference>
<dbReference type="InterPro" id="IPR001544">
    <property type="entry name" value="Aminotrans_IV"/>
</dbReference>
<evidence type="ECO:0000313" key="5">
    <source>
        <dbReference type="EMBL" id="KKR11776.1"/>
    </source>
</evidence>
<accession>A0A0G0NG43</accession>
<dbReference type="PANTHER" id="PTHR42743">
    <property type="entry name" value="AMINO-ACID AMINOTRANSFERASE"/>
    <property type="match status" value="1"/>
</dbReference>
<gene>
    <name evidence="5" type="ORF">UT39_C0003G0045</name>
</gene>
<keyword evidence="5" id="KW-0032">Aminotransferase</keyword>
<dbReference type="InterPro" id="IPR036038">
    <property type="entry name" value="Aminotransferase-like"/>
</dbReference>
<keyword evidence="5" id="KW-0808">Transferase</keyword>
<name>A0A0G0NG43_9BACT</name>
<protein>
    <submittedName>
        <fullName evidence="5">Branched-chain amino acid aminotransferase/4-amino-4-deoxychorismate lyase</fullName>
    </submittedName>
</protein>
<evidence type="ECO:0000256" key="4">
    <source>
        <dbReference type="SAM" id="MobiDB-lite"/>
    </source>
</evidence>
<keyword evidence="3" id="KW-0663">Pyridoxal phosphate</keyword>
<dbReference type="GO" id="GO:0005829">
    <property type="term" value="C:cytosol"/>
    <property type="evidence" value="ECO:0007669"/>
    <property type="project" value="TreeGrafter"/>
</dbReference>
<sequence>MSVPIYNSVQENPTLQGGDELNSDMSSSLEKPRLLRRGGCHYINGNYLPESKAVISVLDIGLLRGFGVFDFLVTYNNRPFLIDRHIDRLFNSAKILGLTIGKTKREIESIVNNTLSKNINGKEKTIRILITGGVGNSSTEPSAKASIIVIVEDRHFYPNALFENGAKALSYKYSRPFPEIKSLEYSVAIRALNLAKKSGCIEAVYYDEKSGNITEATTSNVFIVKNKQIYTSDNKILFGITRDLVISLCHIIYPVIKRPIKLSDIFSADEVFLTASNKEVMPVVKVDKKKIGNGKVGHVTKDVIQLFRNFVEKGKW</sequence>
<proteinExistence type="inferred from homology"/>
<dbReference type="EMBL" id="LBWP01000003">
    <property type="protein sequence ID" value="KKR11776.1"/>
    <property type="molecule type" value="Genomic_DNA"/>
</dbReference>
<dbReference type="GO" id="GO:0008483">
    <property type="term" value="F:transaminase activity"/>
    <property type="evidence" value="ECO:0007669"/>
    <property type="project" value="UniProtKB-KW"/>
</dbReference>
<dbReference type="GO" id="GO:0016829">
    <property type="term" value="F:lyase activity"/>
    <property type="evidence" value="ECO:0007669"/>
    <property type="project" value="UniProtKB-KW"/>
</dbReference>
<comment type="caution">
    <text evidence="5">The sequence shown here is derived from an EMBL/GenBank/DDBJ whole genome shotgun (WGS) entry which is preliminary data.</text>
</comment>
<dbReference type="InterPro" id="IPR043132">
    <property type="entry name" value="BCAT-like_C"/>
</dbReference>
<feature type="compositionally biased region" description="Polar residues" evidence="4">
    <location>
        <begin position="1"/>
        <end position="15"/>
    </location>
</feature>
<dbReference type="SUPFAM" id="SSF56752">
    <property type="entry name" value="D-aminoacid aminotransferase-like PLP-dependent enzymes"/>
    <property type="match status" value="1"/>
</dbReference>
<dbReference type="InterPro" id="IPR050571">
    <property type="entry name" value="Class-IV_PLP-Dep_Aminotrnsfr"/>
</dbReference>